<dbReference type="InterPro" id="IPR012674">
    <property type="entry name" value="Calycin"/>
</dbReference>
<dbReference type="EMBL" id="CP098755">
    <property type="protein sequence ID" value="USG65462.1"/>
    <property type="molecule type" value="Genomic_DNA"/>
</dbReference>
<accession>A0ABY4WHG0</accession>
<dbReference type="SUPFAM" id="SSF50814">
    <property type="entry name" value="Lipocalins"/>
    <property type="match status" value="1"/>
</dbReference>
<name>A0ABY4WHG0_9BACL</name>
<dbReference type="Proteomes" id="UP001056500">
    <property type="component" value="Chromosome"/>
</dbReference>
<dbReference type="InterPro" id="IPR015231">
    <property type="entry name" value="DUF1934"/>
</dbReference>
<dbReference type="Pfam" id="PF09148">
    <property type="entry name" value="DUF1934"/>
    <property type="match status" value="1"/>
</dbReference>
<evidence type="ECO:0000313" key="1">
    <source>
        <dbReference type="EMBL" id="USG65462.1"/>
    </source>
</evidence>
<proteinExistence type="predicted"/>
<dbReference type="Gene3D" id="2.40.128.20">
    <property type="match status" value="1"/>
</dbReference>
<evidence type="ECO:0000313" key="2">
    <source>
        <dbReference type="Proteomes" id="UP001056500"/>
    </source>
</evidence>
<dbReference type="RefSeq" id="WP_251872544.1">
    <property type="nucleotide sequence ID" value="NZ_CP098755.1"/>
</dbReference>
<sequence length="139" mass="16375">MQEVSVELKTRHRMYDEWQEDVHQYTGRFVQKGSDWYLTYKEQVEGAGEVSATWKVTEEGISLLRQGAIQTKQWFKQGKTDRSTYRSPHGTFLMEVHVSQMKIKRDAECPSMIQIVYQLWLNEQYAGDHELLVKIETEG</sequence>
<gene>
    <name evidence="1" type="ORF">NDK47_25710</name>
</gene>
<reference evidence="1" key="1">
    <citation type="submission" date="2022-06" db="EMBL/GenBank/DDBJ databases">
        <title>Genome sequencing of Brevibacillus sp. BB3-R1.</title>
        <authorList>
            <person name="Heo J."/>
            <person name="Lee D."/>
            <person name="Won M."/>
            <person name="Han B.-H."/>
            <person name="Hong S.-B."/>
            <person name="Kwon S.-W."/>
        </authorList>
    </citation>
    <scope>NUCLEOTIDE SEQUENCE</scope>
    <source>
        <strain evidence="1">BB3-R1</strain>
    </source>
</reference>
<protein>
    <submittedName>
        <fullName evidence="1">DUF1934 domain-containing protein</fullName>
    </submittedName>
</protein>
<organism evidence="1 2">
    <name type="scientific">Brevibacillus ruminantium</name>
    <dbReference type="NCBI Taxonomy" id="2950604"/>
    <lineage>
        <taxon>Bacteria</taxon>
        <taxon>Bacillati</taxon>
        <taxon>Bacillota</taxon>
        <taxon>Bacilli</taxon>
        <taxon>Bacillales</taxon>
        <taxon>Paenibacillaceae</taxon>
        <taxon>Brevibacillus</taxon>
    </lineage>
</organism>
<keyword evidence="2" id="KW-1185">Reference proteome</keyword>